<dbReference type="SMART" id="SM00823">
    <property type="entry name" value="PKS_PP"/>
    <property type="match status" value="3"/>
</dbReference>
<dbReference type="InterPro" id="IPR001242">
    <property type="entry name" value="Condensation_dom"/>
</dbReference>
<dbReference type="Proteomes" id="UP000275910">
    <property type="component" value="Unassembled WGS sequence"/>
</dbReference>
<dbReference type="Pfam" id="PF00501">
    <property type="entry name" value="AMP-binding"/>
    <property type="match status" value="3"/>
</dbReference>
<dbReference type="InterPro" id="IPR045851">
    <property type="entry name" value="AMP-bd_C_sf"/>
</dbReference>
<dbReference type="EMBL" id="MF495862">
    <property type="protein sequence ID" value="ATD51278.1"/>
    <property type="molecule type" value="Genomic_DNA"/>
</dbReference>
<dbReference type="FunFam" id="3.30.559.10:FF:000012">
    <property type="entry name" value="Non-ribosomal peptide synthetase"/>
    <property type="match status" value="1"/>
</dbReference>
<name>A0A290WJW3_LYSEN</name>
<comment type="similarity">
    <text evidence="2">Belongs to the ATP-dependent AMP-binding enzyme family.</text>
</comment>
<protein>
    <submittedName>
        <fullName evidence="9">Amino acid adenylation domain-containing protein</fullName>
    </submittedName>
    <submittedName>
        <fullName evidence="8">Nonribosomal peptide synthase</fullName>
    </submittedName>
</protein>
<dbReference type="EMBL" id="RCTY01000041">
    <property type="protein sequence ID" value="ROU05838.1"/>
    <property type="molecule type" value="Genomic_DNA"/>
</dbReference>
<dbReference type="Pfam" id="PF07993">
    <property type="entry name" value="NAD_binding_4"/>
    <property type="match status" value="1"/>
</dbReference>
<dbReference type="GO" id="GO:0016874">
    <property type="term" value="F:ligase activity"/>
    <property type="evidence" value="ECO:0007669"/>
    <property type="project" value="UniProtKB-KW"/>
</dbReference>
<dbReference type="PANTHER" id="PTHR45527:SF1">
    <property type="entry name" value="FATTY ACID SYNTHASE"/>
    <property type="match status" value="1"/>
</dbReference>
<keyword evidence="4" id="KW-0597">Phosphoprotein</keyword>
<dbReference type="FunFam" id="2.30.38.10:FF:000001">
    <property type="entry name" value="Non-ribosomal peptide synthetase PvdI"/>
    <property type="match status" value="1"/>
</dbReference>
<dbReference type="Pfam" id="PF00550">
    <property type="entry name" value="PP-binding"/>
    <property type="match status" value="3"/>
</dbReference>
<dbReference type="Gene3D" id="3.30.300.30">
    <property type="match status" value="3"/>
</dbReference>
<dbReference type="PROSITE" id="PS50075">
    <property type="entry name" value="CARRIER"/>
    <property type="match status" value="3"/>
</dbReference>
<dbReference type="FunFam" id="3.30.300.30:FF:000010">
    <property type="entry name" value="Enterobactin synthetase component F"/>
    <property type="match status" value="3"/>
</dbReference>
<dbReference type="SUPFAM" id="SSF47336">
    <property type="entry name" value="ACP-like"/>
    <property type="match status" value="3"/>
</dbReference>
<keyword evidence="5" id="KW-0436">Ligase</keyword>
<dbReference type="InterPro" id="IPR009081">
    <property type="entry name" value="PP-bd_ACP"/>
</dbReference>
<dbReference type="InterPro" id="IPR025110">
    <property type="entry name" value="AMP-bd_C"/>
</dbReference>
<dbReference type="Gene3D" id="3.40.50.720">
    <property type="entry name" value="NAD(P)-binding Rossmann-like Domain"/>
    <property type="match status" value="1"/>
</dbReference>
<dbReference type="FunFam" id="1.10.1200.10:FF:000005">
    <property type="entry name" value="Nonribosomal peptide synthetase 1"/>
    <property type="match status" value="2"/>
</dbReference>
<evidence type="ECO:0000256" key="3">
    <source>
        <dbReference type="ARBA" id="ARBA00022450"/>
    </source>
</evidence>
<dbReference type="InterPro" id="IPR036736">
    <property type="entry name" value="ACP-like_sf"/>
</dbReference>
<feature type="domain" description="Carrier" evidence="7">
    <location>
        <begin position="1774"/>
        <end position="1849"/>
    </location>
</feature>
<dbReference type="Gene3D" id="1.10.1200.10">
    <property type="entry name" value="ACP-like"/>
    <property type="match status" value="3"/>
</dbReference>
<dbReference type="InterPro" id="IPR000873">
    <property type="entry name" value="AMP-dep_synth/lig_dom"/>
</dbReference>
<dbReference type="GO" id="GO:0005829">
    <property type="term" value="C:cytosol"/>
    <property type="evidence" value="ECO:0007669"/>
    <property type="project" value="TreeGrafter"/>
</dbReference>
<evidence type="ECO:0000313" key="9">
    <source>
        <dbReference type="EMBL" id="ROU05838.1"/>
    </source>
</evidence>
<keyword evidence="3" id="KW-0596">Phosphopantetheine</keyword>
<feature type="domain" description="Carrier" evidence="7">
    <location>
        <begin position="675"/>
        <end position="750"/>
    </location>
</feature>
<gene>
    <name evidence="9" type="ORF">D9T17_16815</name>
</gene>
<dbReference type="FunFam" id="3.40.50.980:FF:000001">
    <property type="entry name" value="Non-ribosomal peptide synthetase"/>
    <property type="match status" value="2"/>
</dbReference>
<dbReference type="SUPFAM" id="SSF56801">
    <property type="entry name" value="Acetyl-CoA synthetase-like"/>
    <property type="match status" value="3"/>
</dbReference>
<dbReference type="InterPro" id="IPR010080">
    <property type="entry name" value="Thioester_reductase-like_dom"/>
</dbReference>
<evidence type="ECO:0000313" key="8">
    <source>
        <dbReference type="EMBL" id="ATD51278.1"/>
    </source>
</evidence>
<dbReference type="InterPro" id="IPR013120">
    <property type="entry name" value="FAR_NAD-bd"/>
</dbReference>
<dbReference type="GO" id="GO:0043041">
    <property type="term" value="P:amino acid activation for nonribosomal peptide biosynthetic process"/>
    <property type="evidence" value="ECO:0007669"/>
    <property type="project" value="TreeGrafter"/>
</dbReference>
<dbReference type="Pfam" id="PF00668">
    <property type="entry name" value="Condensation"/>
    <property type="match status" value="2"/>
</dbReference>
<dbReference type="FunFam" id="1.10.1200.10:FF:000016">
    <property type="entry name" value="Non-ribosomal peptide synthase"/>
    <property type="match status" value="1"/>
</dbReference>
<feature type="domain" description="Carrier" evidence="7">
    <location>
        <begin position="2871"/>
        <end position="2946"/>
    </location>
</feature>
<dbReference type="GO" id="GO:0044550">
    <property type="term" value="P:secondary metabolite biosynthetic process"/>
    <property type="evidence" value="ECO:0007669"/>
    <property type="project" value="UniProtKB-ARBA"/>
</dbReference>
<dbReference type="GO" id="GO:0031177">
    <property type="term" value="F:phosphopantetheine binding"/>
    <property type="evidence" value="ECO:0007669"/>
    <property type="project" value="InterPro"/>
</dbReference>
<evidence type="ECO:0000256" key="5">
    <source>
        <dbReference type="ARBA" id="ARBA00022598"/>
    </source>
</evidence>
<dbReference type="CDD" id="cd05235">
    <property type="entry name" value="SDR_e1"/>
    <property type="match status" value="1"/>
</dbReference>
<dbReference type="NCBIfam" id="TIGR01733">
    <property type="entry name" value="AA-adenyl-dom"/>
    <property type="match status" value="3"/>
</dbReference>
<dbReference type="GO" id="GO:0072330">
    <property type="term" value="P:monocarboxylic acid biosynthetic process"/>
    <property type="evidence" value="ECO:0007669"/>
    <property type="project" value="UniProtKB-ARBA"/>
</dbReference>
<accession>A0A290WJW3</accession>
<dbReference type="Gene3D" id="3.30.559.10">
    <property type="entry name" value="Chloramphenicol acetyltransferase-like domain"/>
    <property type="match status" value="2"/>
</dbReference>
<dbReference type="SUPFAM" id="SSF52777">
    <property type="entry name" value="CoA-dependent acyltransferases"/>
    <property type="match status" value="4"/>
</dbReference>
<dbReference type="CDD" id="cd19531">
    <property type="entry name" value="LCL_NRPS-like"/>
    <property type="match status" value="2"/>
</dbReference>
<sequence>MQARGAAAFSGRVLRPRSQTVGRARAKLGGHDNHHFGTRAFVARLRRRGPCEARAERSRPSWKRAPVTFVSTRTDARWFRGSRAAQAEPQPYSPARRHRVASASRSRVARGDVACCPSPRDAGAGARPRPSMIPESFAFMSSLQDPLSGAAARRDPGHDDALGLHRLFERQAARRPEAVALVHDGRRMRYAELNARANRLAHRLIDAGAGPDRLVAFCAQRGFALPVAALAALKAGAAYLPFDPAHASARLASMLADAAPTLALCDDSGRRALGEAALARMRCFDPLADSVCAAGGDDERAWAARNPRIAALRPHHLAYVIYTSGSTGAPKGVMVEHRNLLYLAATETAHFGVDAHSRIAQFASPGFDASVLELVMALANGAELHLATPAQRASAEAFNEWFERERLTHALLPPAFLQGRALRFAHRPVRPVLMLGGEAPSPALVRELAGQATVINAYGPTEITVCATQWIAPQADAGESAPVPIGRALAGARVYLLGADGRPVARGETGEIHIGGDGVARGYLGRPELSAERFLADPFAAERGARMYRSGDLARELDDGSLLFLGRNDHQLKLRGYRIEPGEIQARLGEHPQVRECAVLAREDAPGETQLVGYYAGDAAPAALRAFLAARLPDYMLPAAFVALPTLPLTGNGKLDRAALPAPGEADRARADYRPPQGEDERALARLWSELLGLERIGRDDDFFALGGHSLTAARLRVRVREHHGVQLPMAALFDHPTLAAFAATLADLRVQAPADTLPPIEPAPADAAPAVSNAQRRLWFLHQLEPEQVRYNMPLRLDLDGELDVAALRRSLDALFARHQALRTVFASVDGEAQARLLPAQPGPALIEHDLAEHDLRGATDAAQRLHELCDLDASTPFDLAAGPLIRARLIRTGERAHTLMLVQHHIVCDGWSLHLLGRELGALYAAHRAGAPDPLPPLRVQYSDYAAWEQRWLHDERLAPQADYWRDALAGAPALLALPTDRPRPPRPPQAAGSLPVRIDADRVARLQALCRAHGCSLFMAVAAAWSLVLARLSGQDEVVIGTPSANRERAEIEPLLGFFVNTLALRVDVGGEADVAQLLQRVRAAALGAQANQDLPFEQVVEIAQPERRIDRTPLFQALLAWQSNETGRFDLPGLHVRASQPFAAVRFELELHLREQDGELVGELGYASELFDAATVERQLRYLRAALDAFCAQPRQPVARIDLIGADERAQLLEHLGRGEPEARPQPPECVHRLFERQARATPHATALIHAQRRMDYAELDARAERLARRLRALGAGPDRRVGLCARRGFGVVVGALAALKAGAAYVPLDLDHPRERLAQVLADAAPVAVLADAAGREALTATSAEATPALDLDAAWADALDGRDPEPAELAPRAEPDPQQLAYVIYTSGSTGAPKGVAMPHAPLAQLLHWQRSALAPARRVLQFAALGFDVAFQEIFGALCSGAALVLLDADQRLDLAALPALLRAQRIDRLHLPYIAAQGLAEAVEDGGDAALDALRAHLREIVVAGEQLRLTPQLRWLLRQLPDCRLHNHYGPTETHVAVACALGPDLDAEPDHAPIGRPVSGSRVYLLDRYGQPVPRGAAGELYLAGACVARGYLHRRELESERFLADPFVDPLADPPAGAGARMYRTGDLARFRADGRLEFLGRNDQQVKIRGFRIEPGEIEARLAEHAQVRECAVLARDRPDGQAALVAYAVPAGGDVRHGDDGNGRDWAAALRAHLAARLPDYMLPSAFVAVPALPVTPNGKLDARALPAPDAAAFAHAEFEAPRGASETALARLWQELLGLARVGRGDHFFELGGHSLIAVRLLSRIGRTFAVELPLAELFARPRLADLAAAIDARLAEAAQADGDAPVAPSEPILPRAESDGAGDDELPLSLAQQRLWFLSRFHGASATYHIPLALRLRGALDPAALRRALDRIFARHEGLRSVFPERGGIARARLLDPRGGIDWAQRDLRGDDAQARLRANMDEDVDAPFDLARGPLLRARLSRLDRDTHVLLLVVHHIVADGWSLGVLMDELSALYAAFAAGRADPLPPLPVQYPDYAIWQRRQFAPGRLRAQADYWRDALAGAPALLELPLDRPRPPQQSFAAGFVPLRLDTALTAALKRVAQRHGATMFMTVLAAWSAVLARLSGQDEVVIGAATAGRNRHETEPLIGFFVNTLALRIDLSGAPGPAALLARARKATLDAQAHQDLPFEQVVDALQLPRRLDRTPVFQAMFAWQSDEDGLPRLPGVEAETEPLRLRWAKFDLELVLGERDGVVEGGLNYASALFDPASIERHRDYLLAALAALAAQQPGPVAHWPLLPAHEREALAHARNRTEMALDRESLLDQAFARQARRTPQADAVVHGEARLSYAELDRRADRLAHRLVARGVVRGDRVALGAQRGFGLLVGILAILKAGAAYVPFDPAYPSVRLARILADAAPALALCDAAGRAALEACARQSASRDAAPERNDAPRGTALPQLDLDDETLWSHGPTQPPRVAGRAASDLAYLIYTSGSTGAPKGVMVEHRNAMHLAAAQARRLRTGRRSRVLQFASIGFDASVFDLLMAFGRGGALYLPDPADRESAPALLDFVRRRRITHATLPPALLQGQAIAPFAHRPTFLLGGEAPSPALVRELSRHARVINAYGPTEITVCASAWTAPRAPAPQAAGADAPVPIGRPLPNVRLYLLDAQRQPVPTGAVGELYIGGAGVARGYFGRPDLTAERFLADPFDPRPGARMYRSGDLARYLPDGELLFLGRNDEQIKLRGFRIEPAEIQAHLALHPAVRECAVIAREDRAGEPYLAAYVVAAADRAETGDEVLAASLRAHLGERLPDYMRPAAFVRVDALPLTTHGKLDRRALPAPGGDHFARAAYQAPRPGEESRLAELWRELLDVRRIGRHDDFFELGGHSLRAVQLAARLEEAFGVRVPVRELFAHPRLDEMAALLAGGTQARGGSGAALDLDAEARLEPGIDGAGLAAATPPAQYRELLLTGATGFLGAFLLQALLQRTPARVHCLVRCADAGDGRRRLDAALAALGLRASDPTRVAIVPGDLAEPRFGLDARGFAALAERIDAIYHNGAWVNSLHGYAALKPANVGGTREVMRLASSARRKHVHYVSTLSTLPAPAQVRALGEPAGDEEALARCWRALGSGYARSKWVAERLLRAGGERGLPFTVYRPTHIAGAADSGACNASDAWSLFVQACYRLGAAPDIDLRMNSLAVDRMAAAIVELSLRDDTGGRSLNLADARGYRLADWIDCVLEQPGMAAARRPYAQWLRDCAADPATAAVASILPAELAPGGGDEDRGDSVVGNAMTEWLDPAASPPLDREHLRRCARWLHRHRG</sequence>
<evidence type="ECO:0000256" key="1">
    <source>
        <dbReference type="ARBA" id="ARBA00001957"/>
    </source>
</evidence>
<dbReference type="Pfam" id="PF13193">
    <property type="entry name" value="AMP-binding_C"/>
    <property type="match status" value="3"/>
</dbReference>
<evidence type="ECO:0000259" key="7">
    <source>
        <dbReference type="PROSITE" id="PS50075"/>
    </source>
</evidence>
<dbReference type="InterPro" id="IPR010071">
    <property type="entry name" value="AA_adenyl_dom"/>
</dbReference>
<feature type="region of interest" description="Disordered" evidence="6">
    <location>
        <begin position="1855"/>
        <end position="1879"/>
    </location>
</feature>
<dbReference type="NCBIfam" id="NF003417">
    <property type="entry name" value="PRK04813.1"/>
    <property type="match status" value="3"/>
</dbReference>
<evidence type="ECO:0000256" key="4">
    <source>
        <dbReference type="ARBA" id="ARBA00022553"/>
    </source>
</evidence>
<evidence type="ECO:0000313" key="10">
    <source>
        <dbReference type="Proteomes" id="UP000275910"/>
    </source>
</evidence>
<feature type="region of interest" description="Disordered" evidence="6">
    <location>
        <begin position="82"/>
        <end position="128"/>
    </location>
</feature>
<proteinExistence type="inferred from homology"/>
<organism evidence="8">
    <name type="scientific">Lysobacter enzymogenes</name>
    <dbReference type="NCBI Taxonomy" id="69"/>
    <lineage>
        <taxon>Bacteria</taxon>
        <taxon>Pseudomonadati</taxon>
        <taxon>Pseudomonadota</taxon>
        <taxon>Gammaproteobacteria</taxon>
        <taxon>Lysobacterales</taxon>
        <taxon>Lysobacteraceae</taxon>
        <taxon>Lysobacter</taxon>
    </lineage>
</organism>
<dbReference type="FunFam" id="3.40.50.12780:FF:000012">
    <property type="entry name" value="Non-ribosomal peptide synthetase"/>
    <property type="match status" value="1"/>
</dbReference>
<dbReference type="Gene3D" id="3.40.50.980">
    <property type="match status" value="6"/>
</dbReference>
<reference evidence="9 10" key="2">
    <citation type="submission" date="2018-10" db="EMBL/GenBank/DDBJ databases">
        <title>The genome of Lysobacter enzymogenes OH11.</title>
        <authorList>
            <person name="Liu F."/>
            <person name="Zhao Y."/>
            <person name="Qian G."/>
            <person name="Chen Y."/>
            <person name="Xu H."/>
        </authorList>
    </citation>
    <scope>NUCLEOTIDE SEQUENCE [LARGE SCALE GENOMIC DNA]</scope>
    <source>
        <strain evidence="9 10">OH11</strain>
    </source>
</reference>
<dbReference type="SUPFAM" id="SSF51735">
    <property type="entry name" value="NAD(P)-binding Rossmann-fold domains"/>
    <property type="match status" value="1"/>
</dbReference>
<dbReference type="NCBIfam" id="TIGR01746">
    <property type="entry name" value="Thioester-redct"/>
    <property type="match status" value="1"/>
</dbReference>
<dbReference type="Gene3D" id="3.30.559.30">
    <property type="entry name" value="Nonribosomal peptide synthetase, condensation domain"/>
    <property type="match status" value="2"/>
</dbReference>
<dbReference type="Gene3D" id="2.30.38.10">
    <property type="entry name" value="Luciferase, Domain 3"/>
    <property type="match status" value="3"/>
</dbReference>
<dbReference type="InterPro" id="IPR036291">
    <property type="entry name" value="NAD(P)-bd_dom_sf"/>
</dbReference>
<dbReference type="InterPro" id="IPR006162">
    <property type="entry name" value="Ppantetheine_attach_site"/>
</dbReference>
<reference evidence="8" key="1">
    <citation type="journal article" date="2017" name="Org. Lett.">
        <title>Activation of a Cryptic Gene Cluster in Lysobacter enzymogenes Reveals a Module/Domain Portable Mechanism of Nonribosomal Peptide Synthetases in the Biosynthesis of Pyrrolopyrazines.</title>
        <authorList>
            <person name="Li S."/>
            <person name="Wu X."/>
            <person name="Zhang L."/>
            <person name="Shen Y."/>
            <person name="Du L."/>
        </authorList>
    </citation>
    <scope>NUCLEOTIDE SEQUENCE</scope>
    <source>
        <strain evidence="8">OH11</strain>
    </source>
</reference>
<dbReference type="CDD" id="cd05930">
    <property type="entry name" value="A_NRPS"/>
    <property type="match status" value="2"/>
</dbReference>
<evidence type="ECO:0000256" key="6">
    <source>
        <dbReference type="SAM" id="MobiDB-lite"/>
    </source>
</evidence>
<dbReference type="PANTHER" id="PTHR45527">
    <property type="entry name" value="NONRIBOSOMAL PEPTIDE SYNTHETASE"/>
    <property type="match status" value="1"/>
</dbReference>
<dbReference type="InterPro" id="IPR020845">
    <property type="entry name" value="AMP-binding_CS"/>
</dbReference>
<dbReference type="PROSITE" id="PS00012">
    <property type="entry name" value="PHOSPHOPANTETHEINE"/>
    <property type="match status" value="3"/>
</dbReference>
<dbReference type="InterPro" id="IPR023213">
    <property type="entry name" value="CAT-like_dom_sf"/>
</dbReference>
<evidence type="ECO:0000256" key="2">
    <source>
        <dbReference type="ARBA" id="ARBA00006432"/>
    </source>
</evidence>
<comment type="cofactor">
    <cofactor evidence="1">
        <name>pantetheine 4'-phosphate</name>
        <dbReference type="ChEBI" id="CHEBI:47942"/>
    </cofactor>
</comment>
<dbReference type="PROSITE" id="PS00455">
    <property type="entry name" value="AMP_BINDING"/>
    <property type="match status" value="3"/>
</dbReference>
<dbReference type="InterPro" id="IPR020806">
    <property type="entry name" value="PKS_PP-bd"/>
</dbReference>